<dbReference type="AlphaFoldDB" id="A0A381RH42"/>
<evidence type="ECO:0000313" key="1">
    <source>
        <dbReference type="EMBL" id="SUZ91132.1"/>
    </source>
</evidence>
<protein>
    <submittedName>
        <fullName evidence="1">Uncharacterized protein</fullName>
    </submittedName>
</protein>
<name>A0A381RH42_9ZZZZ</name>
<organism evidence="1">
    <name type="scientific">marine metagenome</name>
    <dbReference type="NCBI Taxonomy" id="408172"/>
    <lineage>
        <taxon>unclassified sequences</taxon>
        <taxon>metagenomes</taxon>
        <taxon>ecological metagenomes</taxon>
    </lineage>
</organism>
<proteinExistence type="predicted"/>
<accession>A0A381RH42</accession>
<gene>
    <name evidence="1" type="ORF">METZ01_LOCUS43986</name>
</gene>
<reference evidence="1" key="1">
    <citation type="submission" date="2018-05" db="EMBL/GenBank/DDBJ databases">
        <authorList>
            <person name="Lanie J.A."/>
            <person name="Ng W.-L."/>
            <person name="Kazmierczak K.M."/>
            <person name="Andrzejewski T.M."/>
            <person name="Davidsen T.M."/>
            <person name="Wayne K.J."/>
            <person name="Tettelin H."/>
            <person name="Glass J.I."/>
            <person name="Rusch D."/>
            <person name="Podicherti R."/>
            <person name="Tsui H.-C.T."/>
            <person name="Winkler M.E."/>
        </authorList>
    </citation>
    <scope>NUCLEOTIDE SEQUENCE</scope>
</reference>
<dbReference type="EMBL" id="UINC01001950">
    <property type="protein sequence ID" value="SUZ91132.1"/>
    <property type="molecule type" value="Genomic_DNA"/>
</dbReference>
<sequence>MTFIAGIVLVQLVSKGQPNSLTSENDSHLINNAKSDFIRIGNLIAKLPDNWTAVKLSSSMRLMEFHVGENNADVSMAVFKNIGGTIDDNLERWAGQFGYKLLDEDVKLTNEVINGIDFHIISILGTYTNTMAFSPNATNPKDNYRLLGAIANTSDGLYYFKMTGPNAIINNEVEEFSYFIQSLKYDNIG</sequence>